<name>A0AA97NLR1_PYRO3</name>
<dbReference type="Proteomes" id="UP000011086">
    <property type="component" value="Unassembled WGS sequence"/>
</dbReference>
<dbReference type="AlphaFoldDB" id="A0AA97NLR1"/>
<feature type="region of interest" description="Disordered" evidence="1">
    <location>
        <begin position="163"/>
        <end position="187"/>
    </location>
</feature>
<evidence type="ECO:0000256" key="1">
    <source>
        <dbReference type="SAM" id="MobiDB-lite"/>
    </source>
</evidence>
<evidence type="ECO:0000313" key="2">
    <source>
        <dbReference type="EMBL" id="ELQ32460.1"/>
    </source>
</evidence>
<accession>A0AA97NLR1</accession>
<proteinExistence type="predicted"/>
<dbReference type="EMBL" id="JH793786">
    <property type="protein sequence ID" value="ELQ32460.1"/>
    <property type="molecule type" value="Genomic_DNA"/>
</dbReference>
<organism evidence="2">
    <name type="scientific">Pyricularia oryzae (strain Y34)</name>
    <name type="common">Rice blast fungus</name>
    <name type="synonym">Magnaporthe oryzae</name>
    <dbReference type="NCBI Taxonomy" id="1143189"/>
    <lineage>
        <taxon>Eukaryota</taxon>
        <taxon>Fungi</taxon>
        <taxon>Dikarya</taxon>
        <taxon>Ascomycota</taxon>
        <taxon>Pezizomycotina</taxon>
        <taxon>Sordariomycetes</taxon>
        <taxon>Sordariomycetidae</taxon>
        <taxon>Magnaporthales</taxon>
        <taxon>Pyriculariaceae</taxon>
        <taxon>Pyricularia</taxon>
    </lineage>
</organism>
<reference evidence="2" key="1">
    <citation type="journal article" date="2012" name="PLoS Genet.">
        <title>Comparative analysis of the genomes of two field isolates of the rice blast fungus Magnaporthe oryzae.</title>
        <authorList>
            <person name="Xue M."/>
            <person name="Yang J."/>
            <person name="Li Z."/>
            <person name="Hu S."/>
            <person name="Yao N."/>
            <person name="Dean R.A."/>
            <person name="Zhao W."/>
            <person name="Shen M."/>
            <person name="Zhang H."/>
            <person name="Li C."/>
            <person name="Liu L."/>
            <person name="Cao L."/>
            <person name="Xu X."/>
            <person name="Xing Y."/>
            <person name="Hsiang T."/>
            <person name="Zhang Z."/>
            <person name="Xu J.R."/>
            <person name="Peng Y.L."/>
        </authorList>
    </citation>
    <scope>NUCLEOTIDE SEQUENCE</scope>
    <source>
        <strain evidence="2">Y34</strain>
    </source>
</reference>
<feature type="compositionally biased region" description="Basic residues" evidence="1">
    <location>
        <begin position="163"/>
        <end position="173"/>
    </location>
</feature>
<sequence length="187" mass="21215">MCKATEDPKGWAGIPKIIPSKDGRDEKKYEVSKEGREKFFNQSLAAACRAAFAIHVEPLPQFVPGTTGTKRTRCVWKSNMTLAEFLDGEFPATVEPDMLSGRFKKRLLSLRNLVRHADITVDWTPHPDHLMLIYEDDKKVLRLFNLPCLVEALHEASKFCKRTASKPQQRHTSAHFPGEPRTGTNEL</sequence>
<protein>
    <submittedName>
        <fullName evidence="2">Uncharacterized protein</fullName>
    </submittedName>
</protein>
<gene>
    <name evidence="2" type="ORF">OOU_Y34scaffold01152g6</name>
</gene>